<evidence type="ECO:0000313" key="1">
    <source>
        <dbReference type="EMBL" id="TGN91526.1"/>
    </source>
</evidence>
<protein>
    <submittedName>
        <fullName evidence="1">Uncharacterized protein</fullName>
    </submittedName>
</protein>
<dbReference type="EMBL" id="SRRP01000001">
    <property type="protein sequence ID" value="TGN91526.1"/>
    <property type="molecule type" value="Genomic_DNA"/>
</dbReference>
<dbReference type="Proteomes" id="UP000297986">
    <property type="component" value="Unassembled WGS sequence"/>
</dbReference>
<sequence>MLNLFPDLHKISSLPDFILLNFIKKGYQSSLTC</sequence>
<proteinExistence type="predicted"/>
<organism evidence="1 2">
    <name type="scientific">Streptococcus rubneri</name>
    <dbReference type="NCBI Taxonomy" id="1234680"/>
    <lineage>
        <taxon>Bacteria</taxon>
        <taxon>Bacillati</taxon>
        <taxon>Bacillota</taxon>
        <taxon>Bacilli</taxon>
        <taxon>Lactobacillales</taxon>
        <taxon>Streptococcaceae</taxon>
        <taxon>Streptococcus</taxon>
    </lineage>
</organism>
<gene>
    <name evidence="1" type="ORF">E5S68_00760</name>
</gene>
<dbReference type="AlphaFoldDB" id="A0A4Z1DUG7"/>
<reference evidence="1 2" key="1">
    <citation type="submission" date="2019-04" db="EMBL/GenBank/DDBJ databases">
        <title>Genome sequencing of Streptococcus rubneri DSM 26920(T).</title>
        <authorList>
            <person name="Kook J.-K."/>
            <person name="Park S.-N."/>
            <person name="Lim Y.K."/>
        </authorList>
    </citation>
    <scope>NUCLEOTIDE SEQUENCE [LARGE SCALE GENOMIC DNA]</scope>
    <source>
        <strain evidence="1 2">DSM 26920</strain>
    </source>
</reference>
<comment type="caution">
    <text evidence="1">The sequence shown here is derived from an EMBL/GenBank/DDBJ whole genome shotgun (WGS) entry which is preliminary data.</text>
</comment>
<accession>A0A4Z1DUG7</accession>
<evidence type="ECO:0000313" key="2">
    <source>
        <dbReference type="Proteomes" id="UP000297986"/>
    </source>
</evidence>
<keyword evidence="2" id="KW-1185">Reference proteome</keyword>
<name>A0A4Z1DUG7_9STRE</name>
<dbReference type="OrthoDB" id="2231581at2"/>